<evidence type="ECO:0000313" key="1">
    <source>
        <dbReference type="EMBL" id="OGE54345.1"/>
    </source>
</evidence>
<dbReference type="OrthoDB" id="10250282at2759"/>
<dbReference type="SUPFAM" id="SSF56317">
    <property type="entry name" value="Carbon-nitrogen hydrolase"/>
    <property type="match status" value="1"/>
</dbReference>
<gene>
    <name evidence="1" type="ORF">PENARI_c006G10617</name>
</gene>
<evidence type="ECO:0000313" key="2">
    <source>
        <dbReference type="Proteomes" id="UP000177622"/>
    </source>
</evidence>
<dbReference type="InterPro" id="IPR036526">
    <property type="entry name" value="C-N_Hydrolase_sf"/>
</dbReference>
<dbReference type="AlphaFoldDB" id="A0A1F5LMI8"/>
<proteinExistence type="predicted"/>
<protein>
    <recommendedName>
        <fullName evidence="3">CN hydrolase domain-containing protein</fullName>
    </recommendedName>
</protein>
<accession>A0A1F5LMI8</accession>
<organism evidence="1 2">
    <name type="scientific">Penicillium arizonense</name>
    <dbReference type="NCBI Taxonomy" id="1835702"/>
    <lineage>
        <taxon>Eukaryota</taxon>
        <taxon>Fungi</taxon>
        <taxon>Dikarya</taxon>
        <taxon>Ascomycota</taxon>
        <taxon>Pezizomycotina</taxon>
        <taxon>Eurotiomycetes</taxon>
        <taxon>Eurotiomycetidae</taxon>
        <taxon>Eurotiales</taxon>
        <taxon>Aspergillaceae</taxon>
        <taxon>Penicillium</taxon>
    </lineage>
</organism>
<name>A0A1F5LMI8_PENAI</name>
<dbReference type="RefSeq" id="XP_022489781.1">
    <property type="nucleotide sequence ID" value="XM_022630590.1"/>
</dbReference>
<dbReference type="EMBL" id="LXJU01000006">
    <property type="protein sequence ID" value="OGE54345.1"/>
    <property type="molecule type" value="Genomic_DNA"/>
</dbReference>
<keyword evidence="2" id="KW-1185">Reference proteome</keyword>
<comment type="caution">
    <text evidence="1">The sequence shown here is derived from an EMBL/GenBank/DDBJ whole genome shotgun (WGS) entry which is preliminary data.</text>
</comment>
<dbReference type="GeneID" id="34575324"/>
<sequence>MPNLKSSTDQGIKYMHEANENGANWILFPELWFPRFPKGSGNNN</sequence>
<reference evidence="1 2" key="1">
    <citation type="journal article" date="2016" name="Sci. Rep.">
        <title>Penicillium arizonense, a new, genome sequenced fungal species, reveals a high chemical diversity in secreted metabolites.</title>
        <authorList>
            <person name="Grijseels S."/>
            <person name="Nielsen J.C."/>
            <person name="Randelovic M."/>
            <person name="Nielsen J."/>
            <person name="Nielsen K.F."/>
            <person name="Workman M."/>
            <person name="Frisvad J.C."/>
        </authorList>
    </citation>
    <scope>NUCLEOTIDE SEQUENCE [LARGE SCALE GENOMIC DNA]</scope>
    <source>
        <strain evidence="1 2">CBS 141311</strain>
    </source>
</reference>
<evidence type="ECO:0008006" key="3">
    <source>
        <dbReference type="Google" id="ProtNLM"/>
    </source>
</evidence>
<dbReference type="Proteomes" id="UP000177622">
    <property type="component" value="Unassembled WGS sequence"/>
</dbReference>